<comment type="caution">
    <text evidence="2">The sequence shown here is derived from an EMBL/GenBank/DDBJ whole genome shotgun (WGS) entry which is preliminary data.</text>
</comment>
<organism evidence="2 3">
    <name type="scientific">Acorus gramineus</name>
    <name type="common">Dwarf sweet flag</name>
    <dbReference type="NCBI Taxonomy" id="55184"/>
    <lineage>
        <taxon>Eukaryota</taxon>
        <taxon>Viridiplantae</taxon>
        <taxon>Streptophyta</taxon>
        <taxon>Embryophyta</taxon>
        <taxon>Tracheophyta</taxon>
        <taxon>Spermatophyta</taxon>
        <taxon>Magnoliopsida</taxon>
        <taxon>Liliopsida</taxon>
        <taxon>Acoraceae</taxon>
        <taxon>Acorus</taxon>
    </lineage>
</organism>
<keyword evidence="3" id="KW-1185">Reference proteome</keyword>
<gene>
    <name evidence="2" type="ORF">QJS04_geneDACA011937</name>
</gene>
<feature type="region of interest" description="Disordered" evidence="1">
    <location>
        <begin position="1"/>
        <end position="22"/>
    </location>
</feature>
<accession>A0AAV9AHY7</accession>
<reference evidence="2" key="1">
    <citation type="journal article" date="2023" name="Nat. Commun.">
        <title>Diploid and tetraploid genomes of Acorus and the evolution of monocots.</title>
        <authorList>
            <person name="Ma L."/>
            <person name="Liu K.W."/>
            <person name="Li Z."/>
            <person name="Hsiao Y.Y."/>
            <person name="Qi Y."/>
            <person name="Fu T."/>
            <person name="Tang G.D."/>
            <person name="Zhang D."/>
            <person name="Sun W.H."/>
            <person name="Liu D.K."/>
            <person name="Li Y."/>
            <person name="Chen G.Z."/>
            <person name="Liu X.D."/>
            <person name="Liao X.Y."/>
            <person name="Jiang Y.T."/>
            <person name="Yu X."/>
            <person name="Hao Y."/>
            <person name="Huang J."/>
            <person name="Zhao X.W."/>
            <person name="Ke S."/>
            <person name="Chen Y.Y."/>
            <person name="Wu W.L."/>
            <person name="Hsu J.L."/>
            <person name="Lin Y.F."/>
            <person name="Huang M.D."/>
            <person name="Li C.Y."/>
            <person name="Huang L."/>
            <person name="Wang Z.W."/>
            <person name="Zhao X."/>
            <person name="Zhong W.Y."/>
            <person name="Peng D.H."/>
            <person name="Ahmad S."/>
            <person name="Lan S."/>
            <person name="Zhang J.S."/>
            <person name="Tsai W.C."/>
            <person name="Van de Peer Y."/>
            <person name="Liu Z.J."/>
        </authorList>
    </citation>
    <scope>NUCLEOTIDE SEQUENCE</scope>
    <source>
        <strain evidence="2">SCP</strain>
    </source>
</reference>
<sequence length="73" mass="8123">MVKEHLEGPRISPSNIHIADPSSDHSDVFTSFDVTVPESNSQVINRSIPLFMCLPLSMKKGRTFAYICVGFVK</sequence>
<evidence type="ECO:0000313" key="3">
    <source>
        <dbReference type="Proteomes" id="UP001179952"/>
    </source>
</evidence>
<dbReference type="Proteomes" id="UP001179952">
    <property type="component" value="Unassembled WGS sequence"/>
</dbReference>
<proteinExistence type="predicted"/>
<reference evidence="2" key="2">
    <citation type="submission" date="2023-06" db="EMBL/GenBank/DDBJ databases">
        <authorList>
            <person name="Ma L."/>
            <person name="Liu K.-W."/>
            <person name="Li Z."/>
            <person name="Hsiao Y.-Y."/>
            <person name="Qi Y."/>
            <person name="Fu T."/>
            <person name="Tang G."/>
            <person name="Zhang D."/>
            <person name="Sun W.-H."/>
            <person name="Liu D.-K."/>
            <person name="Li Y."/>
            <person name="Chen G.-Z."/>
            <person name="Liu X.-D."/>
            <person name="Liao X.-Y."/>
            <person name="Jiang Y.-T."/>
            <person name="Yu X."/>
            <person name="Hao Y."/>
            <person name="Huang J."/>
            <person name="Zhao X.-W."/>
            <person name="Ke S."/>
            <person name="Chen Y.-Y."/>
            <person name="Wu W.-L."/>
            <person name="Hsu J.-L."/>
            <person name="Lin Y.-F."/>
            <person name="Huang M.-D."/>
            <person name="Li C.-Y."/>
            <person name="Huang L."/>
            <person name="Wang Z.-W."/>
            <person name="Zhao X."/>
            <person name="Zhong W.-Y."/>
            <person name="Peng D.-H."/>
            <person name="Ahmad S."/>
            <person name="Lan S."/>
            <person name="Zhang J.-S."/>
            <person name="Tsai W.-C."/>
            <person name="Van De Peer Y."/>
            <person name="Liu Z.-J."/>
        </authorList>
    </citation>
    <scope>NUCLEOTIDE SEQUENCE</scope>
    <source>
        <strain evidence="2">SCP</strain>
        <tissue evidence="2">Leaves</tissue>
    </source>
</reference>
<dbReference type="AlphaFoldDB" id="A0AAV9AHY7"/>
<name>A0AAV9AHY7_ACOGR</name>
<evidence type="ECO:0000313" key="2">
    <source>
        <dbReference type="EMBL" id="KAK1263794.1"/>
    </source>
</evidence>
<evidence type="ECO:0000256" key="1">
    <source>
        <dbReference type="SAM" id="MobiDB-lite"/>
    </source>
</evidence>
<dbReference type="EMBL" id="JAUJYN010000009">
    <property type="protein sequence ID" value="KAK1263794.1"/>
    <property type="molecule type" value="Genomic_DNA"/>
</dbReference>
<protein>
    <submittedName>
        <fullName evidence="2">Uncharacterized protein</fullName>
    </submittedName>
</protein>